<reference evidence="1 2" key="1">
    <citation type="journal article" date="2022" name="Plant J.">
        <title>Chromosome-level genome of Camellia lanceoleosa provides a valuable resource for understanding genome evolution and self-incompatibility.</title>
        <authorList>
            <person name="Gong W."/>
            <person name="Xiao S."/>
            <person name="Wang L."/>
            <person name="Liao Z."/>
            <person name="Chang Y."/>
            <person name="Mo W."/>
            <person name="Hu G."/>
            <person name="Li W."/>
            <person name="Zhao G."/>
            <person name="Zhu H."/>
            <person name="Hu X."/>
            <person name="Ji K."/>
            <person name="Xiang X."/>
            <person name="Song Q."/>
            <person name="Yuan D."/>
            <person name="Jin S."/>
            <person name="Zhang L."/>
        </authorList>
    </citation>
    <scope>NUCLEOTIDE SEQUENCE [LARGE SCALE GENOMIC DNA]</scope>
    <source>
        <strain evidence="1">SQ_2022a</strain>
    </source>
</reference>
<evidence type="ECO:0000313" key="2">
    <source>
        <dbReference type="Proteomes" id="UP001060215"/>
    </source>
</evidence>
<protein>
    <submittedName>
        <fullName evidence="1">Pentatricopeptide repeat-containing protein</fullName>
    </submittedName>
</protein>
<sequence length="155" mass="18150">MEAGKVWNDMTDKGFKPNIVAHHTMLEGLLRCRKRSDAIKLFEVMKSKGPYPSARSYTILIRDLCKQMKMKEAVEYFEDMLDYGNDKGMKAPQLDYNKFAADFSRIGKPDILEELSQKMKFLGKFEASNLFGRWAKMMRNRVKRRDPVKNDKHFA</sequence>
<name>A0ACC0FS27_9ERIC</name>
<dbReference type="EMBL" id="CM045770">
    <property type="protein sequence ID" value="KAI7991587.1"/>
    <property type="molecule type" value="Genomic_DNA"/>
</dbReference>
<proteinExistence type="predicted"/>
<organism evidence="1 2">
    <name type="scientific">Camellia lanceoleosa</name>
    <dbReference type="NCBI Taxonomy" id="1840588"/>
    <lineage>
        <taxon>Eukaryota</taxon>
        <taxon>Viridiplantae</taxon>
        <taxon>Streptophyta</taxon>
        <taxon>Embryophyta</taxon>
        <taxon>Tracheophyta</taxon>
        <taxon>Spermatophyta</taxon>
        <taxon>Magnoliopsida</taxon>
        <taxon>eudicotyledons</taxon>
        <taxon>Gunneridae</taxon>
        <taxon>Pentapetalae</taxon>
        <taxon>asterids</taxon>
        <taxon>Ericales</taxon>
        <taxon>Theaceae</taxon>
        <taxon>Camellia</taxon>
    </lineage>
</organism>
<gene>
    <name evidence="1" type="ORF">LOK49_LG12G00261</name>
</gene>
<accession>A0ACC0FS27</accession>
<comment type="caution">
    <text evidence="1">The sequence shown here is derived from an EMBL/GenBank/DDBJ whole genome shotgun (WGS) entry which is preliminary data.</text>
</comment>
<evidence type="ECO:0000313" key="1">
    <source>
        <dbReference type="EMBL" id="KAI7991587.1"/>
    </source>
</evidence>
<keyword evidence="2" id="KW-1185">Reference proteome</keyword>
<dbReference type="Proteomes" id="UP001060215">
    <property type="component" value="Chromosome 13"/>
</dbReference>